<name>A0A940SQM7_9ENTE</name>
<sequence>MSQEKKRYKAKIANNTYTIIGSESKTHMDIVTELANDQLQEIMSLSPNTDISQASILLAINSISDQLKKEEKIIYLEKEISELREKVRHVEELEARLQRYDEMESQARKALATNGKETETISPADVQKIMNQQVIEKIQQNAAKLSNKKG</sequence>
<dbReference type="Proteomes" id="UP000674938">
    <property type="component" value="Unassembled WGS sequence"/>
</dbReference>
<dbReference type="InterPro" id="IPR036192">
    <property type="entry name" value="Cell_div_ZapA-like_sf"/>
</dbReference>
<evidence type="ECO:0000313" key="3">
    <source>
        <dbReference type="Proteomes" id="UP000674938"/>
    </source>
</evidence>
<dbReference type="AlphaFoldDB" id="A0A940SQM7"/>
<comment type="caution">
    <text evidence="2">The sequence shown here is derived from an EMBL/GenBank/DDBJ whole genome shotgun (WGS) entry which is preliminary data.</text>
</comment>
<dbReference type="SUPFAM" id="SSF102829">
    <property type="entry name" value="Cell division protein ZapA-like"/>
    <property type="match status" value="1"/>
</dbReference>
<feature type="coiled-coil region" evidence="1">
    <location>
        <begin position="66"/>
        <end position="110"/>
    </location>
</feature>
<dbReference type="GO" id="GO:0051301">
    <property type="term" value="P:cell division"/>
    <property type="evidence" value="ECO:0007669"/>
    <property type="project" value="UniProtKB-KW"/>
</dbReference>
<gene>
    <name evidence="2" type="ORF">I6N95_02545</name>
</gene>
<reference evidence="2" key="1">
    <citation type="submission" date="2020-12" db="EMBL/GenBank/DDBJ databases">
        <title>Vagococcus allomyrinae sp. nov. and Enterococcus lavae sp. nov., isolated from the larvae of Allomyrina dichotoma.</title>
        <authorList>
            <person name="Lee S.D."/>
        </authorList>
    </citation>
    <scope>NUCLEOTIDE SEQUENCE</scope>
    <source>
        <strain evidence="2">BWB3-3</strain>
    </source>
</reference>
<evidence type="ECO:0000256" key="1">
    <source>
        <dbReference type="SAM" id="Coils"/>
    </source>
</evidence>
<keyword evidence="1" id="KW-0175">Coiled coil</keyword>
<keyword evidence="2" id="KW-0131">Cell cycle</keyword>
<dbReference type="EMBL" id="JAEEGA010000001">
    <property type="protein sequence ID" value="MBP1039882.1"/>
    <property type="molecule type" value="Genomic_DNA"/>
</dbReference>
<proteinExistence type="predicted"/>
<keyword evidence="3" id="KW-1185">Reference proteome</keyword>
<dbReference type="InterPro" id="IPR053712">
    <property type="entry name" value="Bac_CellDiv_Activator"/>
</dbReference>
<dbReference type="Pfam" id="PF05164">
    <property type="entry name" value="ZapA"/>
    <property type="match status" value="1"/>
</dbReference>
<accession>A0A940SQM7</accession>
<dbReference type="InterPro" id="IPR007838">
    <property type="entry name" value="Cell_div_ZapA-like"/>
</dbReference>
<dbReference type="Gene3D" id="6.10.250.790">
    <property type="match status" value="1"/>
</dbReference>
<protein>
    <submittedName>
        <fullName evidence="2">Cell division protein ZapA</fullName>
    </submittedName>
</protein>
<organism evidence="2 3">
    <name type="scientific">Vagococcus allomyrinae</name>
    <dbReference type="NCBI Taxonomy" id="2794353"/>
    <lineage>
        <taxon>Bacteria</taxon>
        <taxon>Bacillati</taxon>
        <taxon>Bacillota</taxon>
        <taxon>Bacilli</taxon>
        <taxon>Lactobacillales</taxon>
        <taxon>Enterococcaceae</taxon>
        <taxon>Vagococcus</taxon>
    </lineage>
</organism>
<dbReference type="RefSeq" id="WP_209524763.1">
    <property type="nucleotide sequence ID" value="NZ_JAEEGA010000001.1"/>
</dbReference>
<evidence type="ECO:0000313" key="2">
    <source>
        <dbReference type="EMBL" id="MBP1039882.1"/>
    </source>
</evidence>
<keyword evidence="2" id="KW-0132">Cell division</keyword>